<accession>A0A7I8VUN0</accession>
<dbReference type="EMBL" id="CAJFCJ010000011">
    <property type="protein sequence ID" value="CAD5119941.1"/>
    <property type="molecule type" value="Genomic_DNA"/>
</dbReference>
<protein>
    <submittedName>
        <fullName evidence="1">DgyrCDS8522</fullName>
    </submittedName>
</protein>
<dbReference type="Proteomes" id="UP000549394">
    <property type="component" value="Unassembled WGS sequence"/>
</dbReference>
<sequence>MSTIMEAEDINEDFLKDILGKFIYKGCEVLMEANLEGLEVANLGEEAKKFIRKLKSIVKNENRNYLLYRMLLATKLELPDKFNPLISVLCKSRPTPVLFNDDSSSTYAALKGKYGKDVDYVLEEICINREIPEDSKLLKAVETLCN</sequence>
<organism evidence="1 2">
    <name type="scientific">Dimorphilus gyrociliatus</name>
    <dbReference type="NCBI Taxonomy" id="2664684"/>
    <lineage>
        <taxon>Eukaryota</taxon>
        <taxon>Metazoa</taxon>
        <taxon>Spiralia</taxon>
        <taxon>Lophotrochozoa</taxon>
        <taxon>Annelida</taxon>
        <taxon>Polychaeta</taxon>
        <taxon>Polychaeta incertae sedis</taxon>
        <taxon>Dinophilidae</taxon>
        <taxon>Dimorphilus</taxon>
    </lineage>
</organism>
<comment type="caution">
    <text evidence="1">The sequence shown here is derived from an EMBL/GenBank/DDBJ whole genome shotgun (WGS) entry which is preliminary data.</text>
</comment>
<reference evidence="1 2" key="1">
    <citation type="submission" date="2020-08" db="EMBL/GenBank/DDBJ databases">
        <authorList>
            <person name="Hejnol A."/>
        </authorList>
    </citation>
    <scope>NUCLEOTIDE SEQUENCE [LARGE SCALE GENOMIC DNA]</scope>
</reference>
<evidence type="ECO:0000313" key="1">
    <source>
        <dbReference type="EMBL" id="CAD5119941.1"/>
    </source>
</evidence>
<dbReference type="AlphaFoldDB" id="A0A7I8VUN0"/>
<gene>
    <name evidence="1" type="ORF">DGYR_LOCUS8114</name>
</gene>
<keyword evidence="2" id="KW-1185">Reference proteome</keyword>
<evidence type="ECO:0000313" key="2">
    <source>
        <dbReference type="Proteomes" id="UP000549394"/>
    </source>
</evidence>
<name>A0A7I8VUN0_9ANNE</name>
<proteinExistence type="predicted"/>